<dbReference type="GO" id="GO:0004558">
    <property type="term" value="F:alpha-1,4-glucosidase activity"/>
    <property type="evidence" value="ECO:0007669"/>
    <property type="project" value="UniProtKB-EC"/>
</dbReference>
<dbReference type="Proteomes" id="UP000291343">
    <property type="component" value="Unassembled WGS sequence"/>
</dbReference>
<dbReference type="InterPro" id="IPR006047">
    <property type="entry name" value="GH13_cat_dom"/>
</dbReference>
<organism evidence="8 9">
    <name type="scientific">Laodelphax striatellus</name>
    <name type="common">Small brown planthopper</name>
    <name type="synonym">Delphax striatella</name>
    <dbReference type="NCBI Taxonomy" id="195883"/>
    <lineage>
        <taxon>Eukaryota</taxon>
        <taxon>Metazoa</taxon>
        <taxon>Ecdysozoa</taxon>
        <taxon>Arthropoda</taxon>
        <taxon>Hexapoda</taxon>
        <taxon>Insecta</taxon>
        <taxon>Pterygota</taxon>
        <taxon>Neoptera</taxon>
        <taxon>Paraneoptera</taxon>
        <taxon>Hemiptera</taxon>
        <taxon>Auchenorrhyncha</taxon>
        <taxon>Fulgoroidea</taxon>
        <taxon>Delphacidae</taxon>
        <taxon>Criomorphinae</taxon>
        <taxon>Laodelphax</taxon>
    </lineage>
</organism>
<comment type="caution">
    <text evidence="8">The sequence shown here is derived from an EMBL/GenBank/DDBJ whole genome shotgun (WGS) entry which is preliminary data.</text>
</comment>
<evidence type="ECO:0000256" key="5">
    <source>
        <dbReference type="ARBA" id="ARBA00023295"/>
    </source>
</evidence>
<evidence type="ECO:0000256" key="6">
    <source>
        <dbReference type="SAM" id="SignalP"/>
    </source>
</evidence>
<dbReference type="InterPro" id="IPR045857">
    <property type="entry name" value="O16G_dom_2"/>
</dbReference>
<evidence type="ECO:0000256" key="3">
    <source>
        <dbReference type="ARBA" id="ARBA00012741"/>
    </source>
</evidence>
<dbReference type="InterPro" id="IPR017853">
    <property type="entry name" value="GH"/>
</dbReference>
<dbReference type="Pfam" id="PF00128">
    <property type="entry name" value="Alpha-amylase"/>
    <property type="match status" value="1"/>
</dbReference>
<sequence>MLSIRATMSRHLLHVAFLLLSAAYFVNSEQKLEWWQTSTIYQVYPRSFKDSNGDGVGDLKGIEQMADYFKEIGIGAVWLSPIFKSPMADFGYDISDYRQIDPVFGTLDDFKSLARKLKSLGIKLILDFVPNHSSDEHEWFKRSVKREKPYDDFYVWKDAKGFDQETGKPIPPNNWISVFNINPAWTWNEERRQFYLHEFLNKQPDLNYRNEDLKKEMQEILTFWLSNGVDGFRVDAVPFLVEENSFKDEAYVDETKAKNMYANLIHTETMDQPETFEVIRSWRKLMDNFTETHKTERKVMLTEAYTELKKTMWYYGNKSHPISHITLNFELITKITPQTDAISILRTVDSWLKNMPEGMWVNWVIGNHDNPRVAKRFGAEMTDAFNMLVTLLPGTAVTYYGEELGMEDVFVRWDQTKDPAGIVLGKDKYLTVSRDTCRSPMQWSDKISAGFSTSKGTWLPVNPNYWQLNVENQRKADRSHLKTYKHLMQARQTATIQKGQYHGYNQGDGVFIFTRTLVGEPSFVVIMNLNTEIFKPDLSKIEIPGSPKKLSVYTSSLNAIQKRGDVVMVSDRDFEIRPKASLVLTSQTIKAEPLTKSSSNRLASFASQSSIVMIACHLISRFALF</sequence>
<dbReference type="EC" id="3.2.1.20" evidence="3"/>
<feature type="domain" description="Glycosyl hydrolase family 13 catalytic" evidence="7">
    <location>
        <begin position="42"/>
        <end position="438"/>
    </location>
</feature>
<dbReference type="Gene3D" id="3.90.400.10">
    <property type="entry name" value="Oligo-1,6-glucosidase, Domain 2"/>
    <property type="match status" value="1"/>
</dbReference>
<keyword evidence="5" id="KW-0378">Hydrolase</keyword>
<dbReference type="SMART" id="SM00642">
    <property type="entry name" value="Aamy"/>
    <property type="match status" value="1"/>
</dbReference>
<protein>
    <recommendedName>
        <fullName evidence="3">alpha-glucosidase</fullName>
        <ecNumber evidence="3">3.2.1.20</ecNumber>
    </recommendedName>
</protein>
<comment type="catalytic activity">
    <reaction evidence="1">
        <text>Hydrolysis of terminal, non-reducing (1-&gt;4)-linked alpha-D-glucose residues with release of alpha-D-glucose.</text>
        <dbReference type="EC" id="3.2.1.20"/>
    </reaction>
</comment>
<dbReference type="OrthoDB" id="1740265at2759"/>
<keyword evidence="6" id="KW-0732">Signal</keyword>
<dbReference type="InParanoid" id="A0A482WPG2"/>
<dbReference type="FunCoup" id="A0A482WPG2">
    <property type="interactions" value="23"/>
</dbReference>
<feature type="signal peptide" evidence="6">
    <location>
        <begin position="1"/>
        <end position="28"/>
    </location>
</feature>
<name>A0A482WPG2_LAOST</name>
<keyword evidence="4" id="KW-0325">Glycoprotein</keyword>
<dbReference type="GO" id="GO:0005975">
    <property type="term" value="P:carbohydrate metabolic process"/>
    <property type="evidence" value="ECO:0007669"/>
    <property type="project" value="InterPro"/>
</dbReference>
<dbReference type="SMR" id="A0A482WPG2"/>
<dbReference type="AlphaFoldDB" id="A0A482WPG2"/>
<reference evidence="8 9" key="1">
    <citation type="journal article" date="2017" name="Gigascience">
        <title>Genome sequence of the small brown planthopper, Laodelphax striatellus.</title>
        <authorList>
            <person name="Zhu J."/>
            <person name="Jiang F."/>
            <person name="Wang X."/>
            <person name="Yang P."/>
            <person name="Bao Y."/>
            <person name="Zhao W."/>
            <person name="Wang W."/>
            <person name="Lu H."/>
            <person name="Wang Q."/>
            <person name="Cui N."/>
            <person name="Li J."/>
            <person name="Chen X."/>
            <person name="Luo L."/>
            <person name="Yu J."/>
            <person name="Kang L."/>
            <person name="Cui F."/>
        </authorList>
    </citation>
    <scope>NUCLEOTIDE SEQUENCE [LARGE SCALE GENOMIC DNA]</scope>
    <source>
        <strain evidence="8">Lst14</strain>
    </source>
</reference>
<evidence type="ECO:0000259" key="7">
    <source>
        <dbReference type="SMART" id="SM00642"/>
    </source>
</evidence>
<evidence type="ECO:0000256" key="2">
    <source>
        <dbReference type="ARBA" id="ARBA00008061"/>
    </source>
</evidence>
<dbReference type="Gene3D" id="3.20.20.80">
    <property type="entry name" value="Glycosidases"/>
    <property type="match status" value="1"/>
</dbReference>
<dbReference type="CDD" id="cd11328">
    <property type="entry name" value="AmyAc_maltase"/>
    <property type="match status" value="1"/>
</dbReference>
<evidence type="ECO:0000256" key="1">
    <source>
        <dbReference type="ARBA" id="ARBA00001657"/>
    </source>
</evidence>
<feature type="chain" id="PRO_5019834412" description="alpha-glucosidase" evidence="6">
    <location>
        <begin position="29"/>
        <end position="625"/>
    </location>
</feature>
<dbReference type="SUPFAM" id="SSF51445">
    <property type="entry name" value="(Trans)glycosidases"/>
    <property type="match status" value="1"/>
</dbReference>
<evidence type="ECO:0000313" key="8">
    <source>
        <dbReference type="EMBL" id="RZF35393.1"/>
    </source>
</evidence>
<accession>A0A482WPG2</accession>
<evidence type="ECO:0000313" key="9">
    <source>
        <dbReference type="Proteomes" id="UP000291343"/>
    </source>
</evidence>
<dbReference type="FunFam" id="3.90.400.10:FF:000001">
    <property type="entry name" value="Maltase A3, isoform A"/>
    <property type="match status" value="1"/>
</dbReference>
<keyword evidence="5" id="KW-0326">Glycosidase</keyword>
<dbReference type="STRING" id="195883.A0A482WPG2"/>
<dbReference type="EMBL" id="QKKF02028500">
    <property type="protein sequence ID" value="RZF35393.1"/>
    <property type="molecule type" value="Genomic_DNA"/>
</dbReference>
<dbReference type="PANTHER" id="PTHR10357:SF179">
    <property type="entry name" value="NEUTRAL AND BASIC AMINO ACID TRANSPORT PROTEIN RBAT"/>
    <property type="match status" value="1"/>
</dbReference>
<keyword evidence="9" id="KW-1185">Reference proteome</keyword>
<comment type="similarity">
    <text evidence="2">Belongs to the glycosyl hydrolase 13 family.</text>
</comment>
<dbReference type="PANTHER" id="PTHR10357">
    <property type="entry name" value="ALPHA-AMYLASE FAMILY MEMBER"/>
    <property type="match status" value="1"/>
</dbReference>
<gene>
    <name evidence="8" type="ORF">LSTR_LSTR013009</name>
</gene>
<evidence type="ECO:0000256" key="4">
    <source>
        <dbReference type="ARBA" id="ARBA00023180"/>
    </source>
</evidence>
<proteinExistence type="inferred from homology"/>